<reference evidence="2 3" key="1">
    <citation type="submission" date="2018-11" db="EMBL/GenBank/DDBJ databases">
        <authorList>
            <person name="Li F."/>
        </authorList>
    </citation>
    <scope>NUCLEOTIDE SEQUENCE [LARGE SCALE GENOMIC DNA]</scope>
    <source>
        <strain evidence="2 3">Gsoil 818</strain>
    </source>
</reference>
<organism evidence="2 3">
    <name type="scientific">Nocardioides pocheonensis</name>
    <dbReference type="NCBI Taxonomy" id="661485"/>
    <lineage>
        <taxon>Bacteria</taxon>
        <taxon>Bacillati</taxon>
        <taxon>Actinomycetota</taxon>
        <taxon>Actinomycetes</taxon>
        <taxon>Propionibacteriales</taxon>
        <taxon>Nocardioidaceae</taxon>
        <taxon>Nocardioides</taxon>
    </lineage>
</organism>
<evidence type="ECO:0000313" key="2">
    <source>
        <dbReference type="EMBL" id="RNM13064.1"/>
    </source>
</evidence>
<keyword evidence="3" id="KW-1185">Reference proteome</keyword>
<evidence type="ECO:0000313" key="3">
    <source>
        <dbReference type="Proteomes" id="UP000279994"/>
    </source>
</evidence>
<dbReference type="Proteomes" id="UP000279994">
    <property type="component" value="Unassembled WGS sequence"/>
</dbReference>
<evidence type="ECO:0000259" key="1">
    <source>
        <dbReference type="Pfam" id="PF01814"/>
    </source>
</evidence>
<accession>A0A3N0GKQ3</accession>
<name>A0A3N0GKQ3_9ACTN</name>
<dbReference type="InterPro" id="IPR012312">
    <property type="entry name" value="Hemerythrin-like"/>
</dbReference>
<dbReference type="Gene3D" id="1.20.120.520">
    <property type="entry name" value="nmb1532 protein domain like"/>
    <property type="match status" value="1"/>
</dbReference>
<dbReference type="OrthoDB" id="5197650at2"/>
<gene>
    <name evidence="2" type="ORF">EFL26_16695</name>
</gene>
<dbReference type="RefSeq" id="WP_123224038.1">
    <property type="nucleotide sequence ID" value="NZ_RJSF01000043.1"/>
</dbReference>
<protein>
    <submittedName>
        <fullName evidence="2">Hemerythrin domain-containing protein</fullName>
    </submittedName>
</protein>
<comment type="caution">
    <text evidence="2">The sequence shown here is derived from an EMBL/GenBank/DDBJ whole genome shotgun (WGS) entry which is preliminary data.</text>
</comment>
<dbReference type="CDD" id="cd12108">
    <property type="entry name" value="Hr-like"/>
    <property type="match status" value="1"/>
</dbReference>
<dbReference type="AlphaFoldDB" id="A0A3N0GKQ3"/>
<dbReference type="Pfam" id="PF01814">
    <property type="entry name" value="Hemerythrin"/>
    <property type="match status" value="1"/>
</dbReference>
<dbReference type="EMBL" id="RJSF01000043">
    <property type="protein sequence ID" value="RNM13064.1"/>
    <property type="molecule type" value="Genomic_DNA"/>
</dbReference>
<proteinExistence type="predicted"/>
<sequence length="210" mass="22575">MAAMSMNKVIHGAVRRDLQRFLDALAAFRDGDHARAAQLGTAWDNFDAQLTEHHEGEHEIAWPAMASIGVSQDLLATFDEEHDRMAQALAATRSAMATFRGTATAADAAAARAAMTELRTVAVAHLDHEEQETEAVYLAHADGPEMKAMGKQFAKVSPAKGGRFFAWVSDGASPEEMAALTASVPKPVLAIIGGLFGRGYRRDVASVWRS</sequence>
<feature type="domain" description="Hemerythrin-like" evidence="1">
    <location>
        <begin position="11"/>
        <end position="132"/>
    </location>
</feature>